<dbReference type="RefSeq" id="WP_058244886.1">
    <property type="nucleotide sequence ID" value="NZ_CYSB01000038.1"/>
</dbReference>
<dbReference type="GO" id="GO:0005886">
    <property type="term" value="C:plasma membrane"/>
    <property type="evidence" value="ECO:0007669"/>
    <property type="project" value="UniProtKB-SubCell"/>
</dbReference>
<keyword evidence="6 7" id="KW-0472">Membrane</keyword>
<dbReference type="PROSITE" id="PS50929">
    <property type="entry name" value="ABC_TM1F"/>
    <property type="match status" value="1"/>
</dbReference>
<evidence type="ECO:0000313" key="11">
    <source>
        <dbReference type="EMBL" id="CUH73765.1"/>
    </source>
</evidence>
<evidence type="ECO:0000259" key="9">
    <source>
        <dbReference type="PROSITE" id="PS50929"/>
    </source>
</evidence>
<dbReference type="GO" id="GO:0140359">
    <property type="term" value="F:ABC-type transporter activity"/>
    <property type="evidence" value="ECO:0007669"/>
    <property type="project" value="InterPro"/>
</dbReference>
<evidence type="ECO:0000256" key="5">
    <source>
        <dbReference type="ARBA" id="ARBA00022989"/>
    </source>
</evidence>
<evidence type="ECO:0000256" key="7">
    <source>
        <dbReference type="SAM" id="Phobius"/>
    </source>
</evidence>
<evidence type="ECO:0000313" key="10">
    <source>
        <dbReference type="EMBL" id="CUH69032.1"/>
    </source>
</evidence>
<feature type="domain" description="ABC transmembrane type-1" evidence="9">
    <location>
        <begin position="14"/>
        <end position="291"/>
    </location>
</feature>
<dbReference type="InterPro" id="IPR003439">
    <property type="entry name" value="ABC_transporter-like_ATP-bd"/>
</dbReference>
<dbReference type="InterPro" id="IPR036640">
    <property type="entry name" value="ABC1_TM_sf"/>
</dbReference>
<dbReference type="InterPro" id="IPR003593">
    <property type="entry name" value="AAA+_ATPase"/>
</dbReference>
<evidence type="ECO:0000259" key="8">
    <source>
        <dbReference type="PROSITE" id="PS50893"/>
    </source>
</evidence>
<dbReference type="SUPFAM" id="SSF52540">
    <property type="entry name" value="P-loop containing nucleoside triphosphate hydrolases"/>
    <property type="match status" value="1"/>
</dbReference>
<dbReference type="OrthoDB" id="9806127at2"/>
<feature type="transmembrane region" description="Helical" evidence="7">
    <location>
        <begin position="136"/>
        <end position="161"/>
    </location>
</feature>
<dbReference type="GO" id="GO:0016887">
    <property type="term" value="F:ATP hydrolysis activity"/>
    <property type="evidence" value="ECO:0007669"/>
    <property type="project" value="InterPro"/>
</dbReference>
<protein>
    <submittedName>
        <fullName evidence="11">Type I secretion system ATP-binding protein PrsD</fullName>
    </submittedName>
</protein>
<dbReference type="Gene3D" id="3.40.50.300">
    <property type="entry name" value="P-loop containing nucleotide triphosphate hydrolases"/>
    <property type="match status" value="1"/>
</dbReference>
<dbReference type="GO" id="GO:0005524">
    <property type="term" value="F:ATP binding"/>
    <property type="evidence" value="ECO:0007669"/>
    <property type="project" value="UniProtKB-KW"/>
</dbReference>
<reference evidence="10 12" key="2">
    <citation type="submission" date="2015-09" db="EMBL/GenBank/DDBJ databases">
        <authorList>
            <person name="Rodrigo-Torres L."/>
            <person name="Arahal D.R."/>
        </authorList>
    </citation>
    <scope>NUCLEOTIDE SEQUENCE [LARGE SCALE GENOMIC DNA]</scope>
    <source>
        <strain evidence="10 12">CECT 5118</strain>
    </source>
</reference>
<feature type="transmembrane region" description="Helical" evidence="7">
    <location>
        <begin position="14"/>
        <end position="33"/>
    </location>
</feature>
<proteinExistence type="predicted"/>
<dbReference type="EMBL" id="CYSB01000038">
    <property type="protein sequence ID" value="CUH69032.1"/>
    <property type="molecule type" value="Genomic_DNA"/>
</dbReference>
<reference evidence="11 13" key="1">
    <citation type="submission" date="2015-09" db="EMBL/GenBank/DDBJ databases">
        <authorList>
            <consortium name="Swine Surveillance"/>
        </authorList>
    </citation>
    <scope>NUCLEOTIDE SEQUENCE [LARGE SCALE GENOMIC DNA]</scope>
    <source>
        <strain evidence="11 13">5120</strain>
    </source>
</reference>
<evidence type="ECO:0000313" key="13">
    <source>
        <dbReference type="Proteomes" id="UP000051887"/>
    </source>
</evidence>
<accession>A0A0P1FLE9</accession>
<feature type="transmembrane region" description="Helical" evidence="7">
    <location>
        <begin position="45"/>
        <end position="65"/>
    </location>
</feature>
<dbReference type="AlphaFoldDB" id="A0A0P1FLE9"/>
<dbReference type="Proteomes" id="UP000051086">
    <property type="component" value="Unassembled WGS sequence"/>
</dbReference>
<sequence length="705" mass="75635">MNAYRHLQRALPPLLVFSLVSNLAVLISPLFMMQVLDRVIPSGNTATLLLLGGLALAALSLQAGVEWGRDLALLRLSTWAEALGTGHVVATAGQSPKGQPARSQTDRSDIDRIAGLSQALASPAATAGLSLPWLPLFLLALWIIHPGFLLLLLGLLCLFGLARLVERQMTRAGSSALTRLQQQEAAVLQHAGDFAGRLGVAMIEQNLLQRFQRLQSARHRQSDQLAGYQTALAGINSWLRSLGQIMALGLGAFLVTQNALSPGGMIAASLILSRTYATFEAVATQWPVIRQALSDYAALSKGGDAVEPPPVEIPEFSGTLRAEGLIVPRGGGAPPLLDRVSFALDPGECLAIVGSSGSGKTTLLQAISGVAPAPIGSAFLDQSELRALQRQNLYRATGYLPQRAELVAGSIAENVACFEPDRQDAQVIEAAKSAGVHGLIAALPDGYESDLAQAPYLLSAGQVQRVALARALYTKPKYLFLDEPNALLDGDGERALAQTLLRLKAEGTTIVMVLHRSGLMGLADKILRLEQGRVIDFGVRAEVLARLSGNRRRMALPLLASSLQDLRDWVASQFTRSSDEAFSQKAQLVAMELFHLALAQAPSPQQDHPSVEFSLKFLNELECELRMVGAGDADLEEKMVRVRKQLATGREPSGDQPRDEMALAAVSQMSQSFALHTQEDVTVFHVALHADRGGLGQQQPQERIN</sequence>
<dbReference type="InterPro" id="IPR011527">
    <property type="entry name" value="ABC1_TM_dom"/>
</dbReference>
<gene>
    <name evidence="11" type="primary">prsD_2</name>
    <name evidence="10" type="synonym">prsD_1</name>
    <name evidence="10" type="ORF">TL5118_02991</name>
    <name evidence="11" type="ORF">TL5120_03577</name>
</gene>
<evidence type="ECO:0000256" key="2">
    <source>
        <dbReference type="ARBA" id="ARBA00022692"/>
    </source>
</evidence>
<dbReference type="SUPFAM" id="SSF90123">
    <property type="entry name" value="ABC transporter transmembrane region"/>
    <property type="match status" value="1"/>
</dbReference>
<comment type="subcellular location">
    <subcellularLocation>
        <location evidence="1">Cell membrane</location>
        <topology evidence="1">Multi-pass membrane protein</topology>
    </subcellularLocation>
</comment>
<dbReference type="Pfam" id="PF00005">
    <property type="entry name" value="ABC_tran"/>
    <property type="match status" value="1"/>
</dbReference>
<dbReference type="Gene3D" id="1.20.1560.10">
    <property type="entry name" value="ABC transporter type 1, transmembrane domain"/>
    <property type="match status" value="1"/>
</dbReference>
<keyword evidence="4 11" id="KW-0067">ATP-binding</keyword>
<dbReference type="InterPro" id="IPR039421">
    <property type="entry name" value="Type_1_exporter"/>
</dbReference>
<feature type="domain" description="ABC transporter" evidence="8">
    <location>
        <begin position="320"/>
        <end position="556"/>
    </location>
</feature>
<evidence type="ECO:0000256" key="1">
    <source>
        <dbReference type="ARBA" id="ARBA00004651"/>
    </source>
</evidence>
<dbReference type="InterPro" id="IPR027417">
    <property type="entry name" value="P-loop_NTPase"/>
</dbReference>
<dbReference type="PROSITE" id="PS50893">
    <property type="entry name" value="ABC_TRANSPORTER_2"/>
    <property type="match status" value="1"/>
</dbReference>
<keyword evidence="5 7" id="KW-1133">Transmembrane helix</keyword>
<dbReference type="PANTHER" id="PTHR24221:SF248">
    <property type="entry name" value="ABC TRANSPORTER TRANSMEMBRANE REGION"/>
    <property type="match status" value="1"/>
</dbReference>
<keyword evidence="2 7" id="KW-0812">Transmembrane</keyword>
<dbReference type="Proteomes" id="UP000051887">
    <property type="component" value="Unassembled WGS sequence"/>
</dbReference>
<evidence type="ECO:0000256" key="6">
    <source>
        <dbReference type="ARBA" id="ARBA00023136"/>
    </source>
</evidence>
<dbReference type="SMART" id="SM00382">
    <property type="entry name" value="AAA"/>
    <property type="match status" value="1"/>
</dbReference>
<name>A0A0P1FLE9_9RHOB</name>
<evidence type="ECO:0000313" key="12">
    <source>
        <dbReference type="Proteomes" id="UP000051086"/>
    </source>
</evidence>
<organism evidence="11 13">
    <name type="scientific">Thalassovita autumnalis</name>
    <dbReference type="NCBI Taxonomy" id="2072972"/>
    <lineage>
        <taxon>Bacteria</taxon>
        <taxon>Pseudomonadati</taxon>
        <taxon>Pseudomonadota</taxon>
        <taxon>Alphaproteobacteria</taxon>
        <taxon>Rhodobacterales</taxon>
        <taxon>Roseobacteraceae</taxon>
        <taxon>Thalassovita</taxon>
    </lineage>
</organism>
<dbReference type="PANTHER" id="PTHR24221">
    <property type="entry name" value="ATP-BINDING CASSETTE SUB-FAMILY B"/>
    <property type="match status" value="1"/>
</dbReference>
<keyword evidence="3" id="KW-0547">Nucleotide-binding</keyword>
<dbReference type="GO" id="GO:0034040">
    <property type="term" value="F:ATPase-coupled lipid transmembrane transporter activity"/>
    <property type="evidence" value="ECO:0007669"/>
    <property type="project" value="TreeGrafter"/>
</dbReference>
<evidence type="ECO:0000256" key="3">
    <source>
        <dbReference type="ARBA" id="ARBA00022741"/>
    </source>
</evidence>
<dbReference type="EMBL" id="CYSC01000041">
    <property type="protein sequence ID" value="CUH73765.1"/>
    <property type="molecule type" value="Genomic_DNA"/>
</dbReference>
<evidence type="ECO:0000256" key="4">
    <source>
        <dbReference type="ARBA" id="ARBA00022840"/>
    </source>
</evidence>
<keyword evidence="12" id="KW-1185">Reference proteome</keyword>